<dbReference type="EMBL" id="GL833134">
    <property type="protein sequence ID" value="EGB06635.1"/>
    <property type="molecule type" value="Genomic_DNA"/>
</dbReference>
<keyword evidence="8 11" id="KW-0653">Protein transport</keyword>
<comment type="similarity">
    <text evidence="2 11">Belongs to the peptidase C54 family.</text>
</comment>
<sequence>MSAFAGGDVVLGAPCAAGAGSAAVAELLWFTYRCGFEELAPYGFTDDAGWGCMLRSAQMLLGNALTRNGAAPRLATAALFADAPGDSAPFGLHNFAKCGLRYDVLPGEWYGPGVACHVLRDLVDWRRNAPGGPALRVAVRTPESPLSVEGACDAMTQGRRDAAAEDPAPAPEDSAPLDVDGADPLLRPPPELAARERRRSESAAAAAAARRGRLDGAWDGALLVLLPLRLGLARLEPRYAEPLRAALRLPQSAGMLGGRPRANRIFNTTSMCASSDQNLQLCFENSTRAIDPSKSGRPRAALFFPGLAARDGGADVYGLDPHTVQPALAVGDDGALGPGAAASVAPRDAKKLAADALDPSLALAFYCADRDDFLDFVGRARALPGAPLFEVVDAAPRRGGACFDDDDDDDASGGGGGDDEDDWEVV</sequence>
<dbReference type="GO" id="GO:0015031">
    <property type="term" value="P:protein transport"/>
    <property type="evidence" value="ECO:0007669"/>
    <property type="project" value="UniProtKB-KW"/>
</dbReference>
<keyword evidence="6 11" id="KW-0378">Hydrolase</keyword>
<keyword evidence="15" id="KW-1185">Reference proteome</keyword>
<dbReference type="InterPro" id="IPR038765">
    <property type="entry name" value="Papain-like_cys_pep_sf"/>
</dbReference>
<evidence type="ECO:0000259" key="13">
    <source>
        <dbReference type="Pfam" id="PF03416"/>
    </source>
</evidence>
<reference evidence="14 15" key="1">
    <citation type="journal article" date="2011" name="Proc. Natl. Acad. Sci. U.S.A.">
        <title>Niche of harmful alga Aureococcus anophagefferens revealed through ecogenomics.</title>
        <authorList>
            <person name="Gobler C.J."/>
            <person name="Berry D.L."/>
            <person name="Dyhrman S.T."/>
            <person name="Wilhelm S.W."/>
            <person name="Salamov A."/>
            <person name="Lobanov A.V."/>
            <person name="Zhang Y."/>
            <person name="Collier J.L."/>
            <person name="Wurch L.L."/>
            <person name="Kustka A.B."/>
            <person name="Dill B.D."/>
            <person name="Shah M."/>
            <person name="VerBerkmoes N.C."/>
            <person name="Kuo A."/>
            <person name="Terry A."/>
            <person name="Pangilinan J."/>
            <person name="Lindquist E.A."/>
            <person name="Lucas S."/>
            <person name="Paulsen I.T."/>
            <person name="Hattenrath-Lehmann T.K."/>
            <person name="Talmage S.C."/>
            <person name="Walker E.A."/>
            <person name="Koch F."/>
            <person name="Burson A.M."/>
            <person name="Marcoval M.A."/>
            <person name="Tang Y.Z."/>
            <person name="Lecleir G.R."/>
            <person name="Coyne K.J."/>
            <person name="Berg G.M."/>
            <person name="Bertrand E.M."/>
            <person name="Saito M.A."/>
            <person name="Gladyshev V.N."/>
            <person name="Grigoriev I.V."/>
        </authorList>
    </citation>
    <scope>NUCLEOTIDE SEQUENCE [LARGE SCALE GENOMIC DNA]</scope>
    <source>
        <strain evidence="15">CCMP 1984</strain>
    </source>
</reference>
<evidence type="ECO:0000256" key="7">
    <source>
        <dbReference type="ARBA" id="ARBA00022807"/>
    </source>
</evidence>
<organism evidence="15">
    <name type="scientific">Aureococcus anophagefferens</name>
    <name type="common">Harmful bloom alga</name>
    <dbReference type="NCBI Taxonomy" id="44056"/>
    <lineage>
        <taxon>Eukaryota</taxon>
        <taxon>Sar</taxon>
        <taxon>Stramenopiles</taxon>
        <taxon>Ochrophyta</taxon>
        <taxon>Pelagophyceae</taxon>
        <taxon>Pelagomonadales</taxon>
        <taxon>Pelagomonadaceae</taxon>
        <taxon>Aureococcus</taxon>
    </lineage>
</organism>
<evidence type="ECO:0000256" key="5">
    <source>
        <dbReference type="ARBA" id="ARBA00022670"/>
    </source>
</evidence>
<dbReference type="GO" id="GO:0035973">
    <property type="term" value="P:aggrephagy"/>
    <property type="evidence" value="ECO:0007669"/>
    <property type="project" value="TreeGrafter"/>
</dbReference>
<dbReference type="eggNOG" id="KOG2674">
    <property type="taxonomic scope" value="Eukaryota"/>
</dbReference>
<dbReference type="GO" id="GO:0019786">
    <property type="term" value="F:protein-phosphatidylethanolamide deconjugating activity"/>
    <property type="evidence" value="ECO:0007669"/>
    <property type="project" value="InterPro"/>
</dbReference>
<dbReference type="GeneID" id="20225362"/>
<dbReference type="InterPro" id="IPR046792">
    <property type="entry name" value="Peptidase_C54_cat"/>
</dbReference>
<keyword evidence="5 11" id="KW-0645">Protease</keyword>
<gene>
    <name evidence="14" type="ORF">AURANDRAFT_65498</name>
</gene>
<keyword evidence="4 11" id="KW-0963">Cytoplasm</keyword>
<comment type="function">
    <text evidence="11">Cysteine protease that plays a key role in autophagy by mediating both proteolytic activation and delipidation of ATG8 family proteins.</text>
</comment>
<dbReference type="GO" id="GO:0005737">
    <property type="term" value="C:cytoplasm"/>
    <property type="evidence" value="ECO:0007669"/>
    <property type="project" value="UniProtKB-SubCell"/>
</dbReference>
<evidence type="ECO:0000256" key="6">
    <source>
        <dbReference type="ARBA" id="ARBA00022801"/>
    </source>
</evidence>
<dbReference type="Pfam" id="PF03416">
    <property type="entry name" value="Peptidase_C54"/>
    <property type="match status" value="2"/>
</dbReference>
<evidence type="ECO:0000256" key="4">
    <source>
        <dbReference type="ARBA" id="ARBA00022490"/>
    </source>
</evidence>
<dbReference type="KEGG" id="aaf:AURANDRAFT_65498"/>
<evidence type="ECO:0000256" key="11">
    <source>
        <dbReference type="RuleBase" id="RU363115"/>
    </source>
</evidence>
<evidence type="ECO:0000256" key="8">
    <source>
        <dbReference type="ARBA" id="ARBA00022927"/>
    </source>
</evidence>
<dbReference type="GO" id="GO:0000423">
    <property type="term" value="P:mitophagy"/>
    <property type="evidence" value="ECO:0007669"/>
    <property type="project" value="TreeGrafter"/>
</dbReference>
<evidence type="ECO:0000313" key="14">
    <source>
        <dbReference type="EMBL" id="EGB06635.1"/>
    </source>
</evidence>
<dbReference type="PANTHER" id="PTHR22624">
    <property type="entry name" value="CYSTEINE PROTEASE ATG4"/>
    <property type="match status" value="1"/>
</dbReference>
<evidence type="ECO:0000256" key="10">
    <source>
        <dbReference type="ARBA" id="ARBA00029362"/>
    </source>
</evidence>
<keyword evidence="7" id="KW-0788">Thiol protease</keyword>
<dbReference type="GO" id="GO:0034727">
    <property type="term" value="P:piecemeal microautophagy of the nucleus"/>
    <property type="evidence" value="ECO:0007669"/>
    <property type="project" value="TreeGrafter"/>
</dbReference>
<proteinExistence type="inferred from homology"/>
<evidence type="ECO:0000256" key="9">
    <source>
        <dbReference type="ARBA" id="ARBA00023006"/>
    </source>
</evidence>
<dbReference type="SUPFAM" id="SSF54001">
    <property type="entry name" value="Cysteine proteinases"/>
    <property type="match status" value="2"/>
</dbReference>
<feature type="domain" description="Peptidase C54 catalytic" evidence="13">
    <location>
        <begin position="23"/>
        <end position="263"/>
    </location>
</feature>
<dbReference type="EC" id="3.4.22.-" evidence="11"/>
<dbReference type="GO" id="GO:0004197">
    <property type="term" value="F:cysteine-type endopeptidase activity"/>
    <property type="evidence" value="ECO:0007669"/>
    <property type="project" value="TreeGrafter"/>
</dbReference>
<feature type="compositionally biased region" description="Acidic residues" evidence="12">
    <location>
        <begin position="403"/>
        <end position="426"/>
    </location>
</feature>
<dbReference type="PANTHER" id="PTHR22624:SF49">
    <property type="entry name" value="CYSTEINE PROTEASE"/>
    <property type="match status" value="1"/>
</dbReference>
<feature type="domain" description="Peptidase C54 catalytic" evidence="13">
    <location>
        <begin position="295"/>
        <end position="377"/>
    </location>
</feature>
<dbReference type="GO" id="GO:0016485">
    <property type="term" value="P:protein processing"/>
    <property type="evidence" value="ECO:0007669"/>
    <property type="project" value="TreeGrafter"/>
</dbReference>
<feature type="region of interest" description="Disordered" evidence="12">
    <location>
        <begin position="157"/>
        <end position="200"/>
    </location>
</feature>
<evidence type="ECO:0000256" key="1">
    <source>
        <dbReference type="ARBA" id="ARBA00004496"/>
    </source>
</evidence>
<name>F0YE49_AURAN</name>
<dbReference type="AlphaFoldDB" id="F0YE49"/>
<evidence type="ECO:0000256" key="12">
    <source>
        <dbReference type="SAM" id="MobiDB-lite"/>
    </source>
</evidence>
<keyword evidence="9 11" id="KW-0072">Autophagy</keyword>
<feature type="region of interest" description="Disordered" evidence="12">
    <location>
        <begin position="400"/>
        <end position="426"/>
    </location>
</feature>
<dbReference type="OrthoDB" id="2960936at2759"/>
<evidence type="ECO:0000313" key="15">
    <source>
        <dbReference type="Proteomes" id="UP000002729"/>
    </source>
</evidence>
<protein>
    <recommendedName>
        <fullName evidence="11">Cysteine protease</fullName>
        <ecNumber evidence="11">3.4.22.-</ecNumber>
    </recommendedName>
</protein>
<feature type="compositionally biased region" description="Low complexity" evidence="12">
    <location>
        <begin position="165"/>
        <end position="185"/>
    </location>
</feature>
<comment type="catalytic activity">
    <reaction evidence="10">
        <text>[protein]-C-terminal L-amino acid-glycyl-phosphatidylethanolamide + H2O = [protein]-C-terminal L-amino acid-glycine + a 1,2-diacyl-sn-glycero-3-phosphoethanolamine</text>
        <dbReference type="Rhea" id="RHEA:67548"/>
        <dbReference type="Rhea" id="RHEA-COMP:17323"/>
        <dbReference type="Rhea" id="RHEA-COMP:17324"/>
        <dbReference type="ChEBI" id="CHEBI:15377"/>
        <dbReference type="ChEBI" id="CHEBI:64612"/>
        <dbReference type="ChEBI" id="CHEBI:172940"/>
        <dbReference type="ChEBI" id="CHEBI:172941"/>
    </reaction>
    <physiologicalReaction direction="left-to-right" evidence="10">
        <dbReference type="Rhea" id="RHEA:67549"/>
    </physiologicalReaction>
</comment>
<evidence type="ECO:0000256" key="2">
    <source>
        <dbReference type="ARBA" id="ARBA00010958"/>
    </source>
</evidence>
<keyword evidence="3" id="KW-0813">Transport</keyword>
<evidence type="ECO:0000256" key="3">
    <source>
        <dbReference type="ARBA" id="ARBA00022448"/>
    </source>
</evidence>
<accession>F0YE49</accession>
<dbReference type="InParanoid" id="F0YE49"/>
<comment type="subcellular location">
    <subcellularLocation>
        <location evidence="1 11">Cytoplasm</location>
    </subcellularLocation>
</comment>
<dbReference type="GO" id="GO:0000045">
    <property type="term" value="P:autophagosome assembly"/>
    <property type="evidence" value="ECO:0007669"/>
    <property type="project" value="TreeGrafter"/>
</dbReference>
<dbReference type="Proteomes" id="UP000002729">
    <property type="component" value="Unassembled WGS sequence"/>
</dbReference>
<dbReference type="InterPro" id="IPR005078">
    <property type="entry name" value="Peptidase_C54"/>
</dbReference>
<dbReference type="RefSeq" id="XP_009038807.1">
    <property type="nucleotide sequence ID" value="XM_009040559.1"/>
</dbReference>